<dbReference type="EMBL" id="JBBUTG010000012">
    <property type="protein sequence ID" value="MEK8032790.1"/>
    <property type="molecule type" value="Genomic_DNA"/>
</dbReference>
<dbReference type="PROSITE" id="PS51725">
    <property type="entry name" value="ABM"/>
    <property type="match status" value="1"/>
</dbReference>
<dbReference type="GO" id="GO:0004497">
    <property type="term" value="F:monooxygenase activity"/>
    <property type="evidence" value="ECO:0007669"/>
    <property type="project" value="UniProtKB-KW"/>
</dbReference>
<dbReference type="Gene3D" id="3.30.70.100">
    <property type="match status" value="1"/>
</dbReference>
<keyword evidence="3" id="KW-1185">Reference proteome</keyword>
<dbReference type="SUPFAM" id="SSF54909">
    <property type="entry name" value="Dimeric alpha+beta barrel"/>
    <property type="match status" value="1"/>
</dbReference>
<evidence type="ECO:0000313" key="3">
    <source>
        <dbReference type="Proteomes" id="UP001371218"/>
    </source>
</evidence>
<reference evidence="2 3" key="1">
    <citation type="submission" date="2024-04" db="EMBL/GenBank/DDBJ databases">
        <title>Novel species of the genus Ideonella isolated from streams.</title>
        <authorList>
            <person name="Lu H."/>
        </authorList>
    </citation>
    <scope>NUCLEOTIDE SEQUENCE [LARGE SCALE GENOMIC DNA]</scope>
    <source>
        <strain evidence="2 3">DXS29W</strain>
    </source>
</reference>
<evidence type="ECO:0000259" key="1">
    <source>
        <dbReference type="PROSITE" id="PS51725"/>
    </source>
</evidence>
<sequence>MKIAVTGMASLEGAAYDAPMTSTYLFISFDARPEAARDFAALLDQVRQQLPNVPGCRGARVFAHAEMPQRFCVLEEWDSTASHQAHIDRVVASGEWEHIRAHLSVDPTSFYLHDTHSG</sequence>
<evidence type="ECO:0000313" key="2">
    <source>
        <dbReference type="EMBL" id="MEK8032790.1"/>
    </source>
</evidence>
<dbReference type="InterPro" id="IPR011008">
    <property type="entry name" value="Dimeric_a/b-barrel"/>
</dbReference>
<dbReference type="InterPro" id="IPR007138">
    <property type="entry name" value="ABM_dom"/>
</dbReference>
<organism evidence="2 3">
    <name type="scientific">Ideonella lacteola</name>
    <dbReference type="NCBI Taxonomy" id="2984193"/>
    <lineage>
        <taxon>Bacteria</taxon>
        <taxon>Pseudomonadati</taxon>
        <taxon>Pseudomonadota</taxon>
        <taxon>Betaproteobacteria</taxon>
        <taxon>Burkholderiales</taxon>
        <taxon>Sphaerotilaceae</taxon>
        <taxon>Ideonella</taxon>
    </lineage>
</organism>
<proteinExistence type="predicted"/>
<protein>
    <submittedName>
        <fullName evidence="2">Antibiotic biosynthesis monooxygenase family protein</fullName>
    </submittedName>
</protein>
<comment type="caution">
    <text evidence="2">The sequence shown here is derived from an EMBL/GenBank/DDBJ whole genome shotgun (WGS) entry which is preliminary data.</text>
</comment>
<gene>
    <name evidence="2" type="ORF">AACH06_18370</name>
</gene>
<dbReference type="Pfam" id="PF03992">
    <property type="entry name" value="ABM"/>
    <property type="match status" value="1"/>
</dbReference>
<keyword evidence="2" id="KW-0503">Monooxygenase</keyword>
<keyword evidence="2" id="KW-0560">Oxidoreductase</keyword>
<feature type="domain" description="ABM" evidence="1">
    <location>
        <begin position="23"/>
        <end position="112"/>
    </location>
</feature>
<accession>A0ABU9BV71</accession>
<name>A0ABU9BV71_9BURK</name>
<dbReference type="Proteomes" id="UP001371218">
    <property type="component" value="Unassembled WGS sequence"/>
</dbReference>
<dbReference type="RefSeq" id="WP_341427210.1">
    <property type="nucleotide sequence ID" value="NZ_JBBUTG010000012.1"/>
</dbReference>